<reference evidence="7" key="1">
    <citation type="journal article" date="2021" name="PeerJ">
        <title>Extensive microbial diversity within the chicken gut microbiome revealed by metagenomics and culture.</title>
        <authorList>
            <person name="Gilroy R."/>
            <person name="Ravi A."/>
            <person name="Getino M."/>
            <person name="Pursley I."/>
            <person name="Horton D.L."/>
            <person name="Alikhan N.F."/>
            <person name="Baker D."/>
            <person name="Gharbi K."/>
            <person name="Hall N."/>
            <person name="Watson M."/>
            <person name="Adriaenssens E.M."/>
            <person name="Foster-Nyarko E."/>
            <person name="Jarju S."/>
            <person name="Secka A."/>
            <person name="Antonio M."/>
            <person name="Oren A."/>
            <person name="Chaudhuri R.R."/>
            <person name="La Ragione R."/>
            <person name="Hildebrand F."/>
            <person name="Pallen M.J."/>
        </authorList>
    </citation>
    <scope>NUCLEOTIDE SEQUENCE</scope>
    <source>
        <strain evidence="7">ChiBcec15-1070</strain>
    </source>
</reference>
<keyword evidence="3" id="KW-0812">Transmembrane</keyword>
<dbReference type="PANTHER" id="PTHR30026">
    <property type="entry name" value="OUTER MEMBRANE PROTEIN TOLC"/>
    <property type="match status" value="1"/>
</dbReference>
<name>A0A9D1QDL0_9BACT</name>
<organism evidence="7 8">
    <name type="scientific">Candidatus Rikenella faecigallinarum</name>
    <dbReference type="NCBI Taxonomy" id="2838745"/>
    <lineage>
        <taxon>Bacteria</taxon>
        <taxon>Pseudomonadati</taxon>
        <taxon>Bacteroidota</taxon>
        <taxon>Bacteroidia</taxon>
        <taxon>Bacteroidales</taxon>
        <taxon>Rikenellaceae</taxon>
        <taxon>Rikenella</taxon>
    </lineage>
</organism>
<dbReference type="AlphaFoldDB" id="A0A9D1QDL0"/>
<dbReference type="GO" id="GO:0009279">
    <property type="term" value="C:cell outer membrane"/>
    <property type="evidence" value="ECO:0007669"/>
    <property type="project" value="UniProtKB-SubCell"/>
</dbReference>
<sequence>MTKTILPGLFFSLCILTATAQEYPLTLDECRRAAVEHSPLTVRQRLAADKREAKDRATSAALIPQFEINAQASYQNQTVELPGELNLPFSIDLPLDQYRATVDFSQVIYGGNSVRNTKRVNAATEEVETLSLEVQLDRLRDQINEIYLNILLTNRQLDVNQLMRQTLAADMKAVSAQVKHGTTTGGTQAALAARMLELEQEKTSLQGTREKLLQTLRTLTGLSVTESTPLVLPEVPSEAPTTDNRPFQRTELKLYDSQREQLDMQNRLLNSRANPQLSLFASGGYGRPGYNPLESNFSLMAIGGVRFRLPLTAWDATQKEKQANRLLSRDIDQQQRDFERNTSIEIAQYATDIQNLQEIITLDPQIVVARTIIREQALAQLKGGVITESEYLTEFNNEATARIQAETNALLLIQAWIRYNAARGIYE</sequence>
<dbReference type="GO" id="GO:0015288">
    <property type="term" value="F:porin activity"/>
    <property type="evidence" value="ECO:0007669"/>
    <property type="project" value="TreeGrafter"/>
</dbReference>
<evidence type="ECO:0000256" key="4">
    <source>
        <dbReference type="ARBA" id="ARBA00023136"/>
    </source>
</evidence>
<evidence type="ECO:0000256" key="1">
    <source>
        <dbReference type="ARBA" id="ARBA00004442"/>
    </source>
</evidence>
<dbReference type="PANTHER" id="PTHR30026:SF20">
    <property type="entry name" value="OUTER MEMBRANE PROTEIN TOLC"/>
    <property type="match status" value="1"/>
</dbReference>
<evidence type="ECO:0000313" key="8">
    <source>
        <dbReference type="Proteomes" id="UP000823926"/>
    </source>
</evidence>
<dbReference type="SUPFAM" id="SSF56954">
    <property type="entry name" value="Outer membrane efflux proteins (OEP)"/>
    <property type="match status" value="1"/>
</dbReference>
<dbReference type="Gene3D" id="1.20.1600.10">
    <property type="entry name" value="Outer membrane efflux proteins (OEP)"/>
    <property type="match status" value="1"/>
</dbReference>
<comment type="caution">
    <text evidence="7">The sequence shown here is derived from an EMBL/GenBank/DDBJ whole genome shotgun (WGS) entry which is preliminary data.</text>
</comment>
<comment type="subcellular location">
    <subcellularLocation>
        <location evidence="1">Cell outer membrane</location>
    </subcellularLocation>
</comment>
<keyword evidence="2" id="KW-1134">Transmembrane beta strand</keyword>
<evidence type="ECO:0000256" key="3">
    <source>
        <dbReference type="ARBA" id="ARBA00022692"/>
    </source>
</evidence>
<keyword evidence="5" id="KW-0998">Cell outer membrane</keyword>
<dbReference type="GO" id="GO:1990281">
    <property type="term" value="C:efflux pump complex"/>
    <property type="evidence" value="ECO:0007669"/>
    <property type="project" value="TreeGrafter"/>
</dbReference>
<dbReference type="Proteomes" id="UP000823926">
    <property type="component" value="Unassembled WGS sequence"/>
</dbReference>
<accession>A0A9D1QDL0</accession>
<feature type="signal peptide" evidence="6">
    <location>
        <begin position="1"/>
        <end position="20"/>
    </location>
</feature>
<keyword evidence="6" id="KW-0732">Signal</keyword>
<dbReference type="GO" id="GO:0015562">
    <property type="term" value="F:efflux transmembrane transporter activity"/>
    <property type="evidence" value="ECO:0007669"/>
    <property type="project" value="InterPro"/>
</dbReference>
<evidence type="ECO:0000256" key="2">
    <source>
        <dbReference type="ARBA" id="ARBA00022452"/>
    </source>
</evidence>
<keyword evidence="4" id="KW-0472">Membrane</keyword>
<gene>
    <name evidence="7" type="ORF">H9888_03555</name>
</gene>
<evidence type="ECO:0000256" key="6">
    <source>
        <dbReference type="SAM" id="SignalP"/>
    </source>
</evidence>
<proteinExistence type="predicted"/>
<reference evidence="7" key="2">
    <citation type="submission" date="2021-04" db="EMBL/GenBank/DDBJ databases">
        <authorList>
            <person name="Gilroy R."/>
        </authorList>
    </citation>
    <scope>NUCLEOTIDE SEQUENCE</scope>
    <source>
        <strain evidence="7">ChiBcec15-1070</strain>
    </source>
</reference>
<feature type="chain" id="PRO_5039556532" evidence="6">
    <location>
        <begin position="21"/>
        <end position="427"/>
    </location>
</feature>
<evidence type="ECO:0000313" key="7">
    <source>
        <dbReference type="EMBL" id="HIW10558.1"/>
    </source>
</evidence>
<evidence type="ECO:0000256" key="5">
    <source>
        <dbReference type="ARBA" id="ARBA00023237"/>
    </source>
</evidence>
<dbReference type="EMBL" id="DXHL01000019">
    <property type="protein sequence ID" value="HIW10558.1"/>
    <property type="molecule type" value="Genomic_DNA"/>
</dbReference>
<dbReference type="InterPro" id="IPR051906">
    <property type="entry name" value="TolC-like"/>
</dbReference>
<protein>
    <submittedName>
        <fullName evidence="7">TolC family protein</fullName>
    </submittedName>
</protein>